<name>A0A0D2CNZ9_9EURO</name>
<protein>
    <submittedName>
        <fullName evidence="2">Uncharacterized protein</fullName>
    </submittedName>
</protein>
<dbReference type="AlphaFoldDB" id="A0A0D2CNZ9"/>
<dbReference type="RefSeq" id="XP_016245490.1">
    <property type="nucleotide sequence ID" value="XM_016395634.1"/>
</dbReference>
<organism evidence="2 3">
    <name type="scientific">Cladophialophora immunda</name>
    <dbReference type="NCBI Taxonomy" id="569365"/>
    <lineage>
        <taxon>Eukaryota</taxon>
        <taxon>Fungi</taxon>
        <taxon>Dikarya</taxon>
        <taxon>Ascomycota</taxon>
        <taxon>Pezizomycotina</taxon>
        <taxon>Eurotiomycetes</taxon>
        <taxon>Chaetothyriomycetidae</taxon>
        <taxon>Chaetothyriales</taxon>
        <taxon>Herpotrichiellaceae</taxon>
        <taxon>Cladophialophora</taxon>
    </lineage>
</organism>
<evidence type="ECO:0000313" key="3">
    <source>
        <dbReference type="Proteomes" id="UP000054466"/>
    </source>
</evidence>
<gene>
    <name evidence="2" type="ORF">PV07_08465</name>
</gene>
<feature type="region of interest" description="Disordered" evidence="1">
    <location>
        <begin position="154"/>
        <end position="198"/>
    </location>
</feature>
<feature type="compositionally biased region" description="Low complexity" evidence="1">
    <location>
        <begin position="157"/>
        <end position="196"/>
    </location>
</feature>
<dbReference type="GeneID" id="27347659"/>
<dbReference type="HOGENOM" id="CLU_1102675_0_0_1"/>
<dbReference type="Proteomes" id="UP000054466">
    <property type="component" value="Unassembled WGS sequence"/>
</dbReference>
<keyword evidence="3" id="KW-1185">Reference proteome</keyword>
<reference evidence="2 3" key="1">
    <citation type="submission" date="2015-01" db="EMBL/GenBank/DDBJ databases">
        <title>The Genome Sequence of Cladophialophora immunda CBS83496.</title>
        <authorList>
            <consortium name="The Broad Institute Genomics Platform"/>
            <person name="Cuomo C."/>
            <person name="de Hoog S."/>
            <person name="Gorbushina A."/>
            <person name="Stielow B."/>
            <person name="Teixiera M."/>
            <person name="Abouelleil A."/>
            <person name="Chapman S.B."/>
            <person name="Priest M."/>
            <person name="Young S.K."/>
            <person name="Wortman J."/>
            <person name="Nusbaum C."/>
            <person name="Birren B."/>
        </authorList>
    </citation>
    <scope>NUCLEOTIDE SEQUENCE [LARGE SCALE GENOMIC DNA]</scope>
    <source>
        <strain evidence="2 3">CBS 83496</strain>
    </source>
</reference>
<dbReference type="VEuPathDB" id="FungiDB:PV07_08465"/>
<evidence type="ECO:0000256" key="1">
    <source>
        <dbReference type="SAM" id="MobiDB-lite"/>
    </source>
</evidence>
<accession>A0A0D2CNZ9</accession>
<dbReference type="OrthoDB" id="10565272at2759"/>
<proteinExistence type="predicted"/>
<evidence type="ECO:0000313" key="2">
    <source>
        <dbReference type="EMBL" id="KIW25274.1"/>
    </source>
</evidence>
<dbReference type="EMBL" id="KN847044">
    <property type="protein sequence ID" value="KIW25274.1"/>
    <property type="molecule type" value="Genomic_DNA"/>
</dbReference>
<sequence length="252" mass="27950">MAACLRLHGTTVTSLITAKKANKEWLMNEWYYVLSPLIYSTQALCTGYQIFSMRHCLRLLSPKASRLCVPDRLLAWDWTLQSLNISRLSSFQCFPFFIPTIRNKTPSSSLRREKQLITRLCYLNFAALLNFKAEDPSTHSPTIQNFSDFHPTLTMPSDSHSSGKSSSSSGFGSSSSKKYSSSSGSRSSSSGSNYSSRTITSRDYDRLATAVTAAARSQYGTYGGTVRNSNGNYGRRGAVSEADSYFSYARVD</sequence>